<reference evidence="11 12" key="1">
    <citation type="submission" date="2019-06" db="EMBL/GenBank/DDBJ databases">
        <title>Sequencing the genomes of 1000 actinobacteria strains.</title>
        <authorList>
            <person name="Klenk H.-P."/>
        </authorList>
    </citation>
    <scope>NUCLEOTIDE SEQUENCE [LARGE SCALE GENOMIC DNA]</scope>
    <source>
        <strain evidence="11 12">DSM 21947</strain>
    </source>
</reference>
<organism evidence="11 12">
    <name type="scientific">Rhodoglobus vestalii</name>
    <dbReference type="NCBI Taxonomy" id="193384"/>
    <lineage>
        <taxon>Bacteria</taxon>
        <taxon>Bacillati</taxon>
        <taxon>Actinomycetota</taxon>
        <taxon>Actinomycetes</taxon>
        <taxon>Micrococcales</taxon>
        <taxon>Microbacteriaceae</taxon>
        <taxon>Rhodoglobus</taxon>
    </lineage>
</organism>
<dbReference type="InterPro" id="IPR011761">
    <property type="entry name" value="ATP-grasp"/>
</dbReference>
<dbReference type="InterPro" id="IPR011764">
    <property type="entry name" value="Biotin_carboxylation_dom"/>
</dbReference>
<evidence type="ECO:0000256" key="4">
    <source>
        <dbReference type="ARBA" id="ARBA00022741"/>
    </source>
</evidence>
<feature type="domain" description="Biotin carboxylation" evidence="10">
    <location>
        <begin position="1"/>
        <end position="466"/>
    </location>
</feature>
<dbReference type="GO" id="GO:0046872">
    <property type="term" value="F:metal ion binding"/>
    <property type="evidence" value="ECO:0007669"/>
    <property type="project" value="InterPro"/>
</dbReference>
<evidence type="ECO:0000256" key="2">
    <source>
        <dbReference type="ARBA" id="ARBA00013263"/>
    </source>
</evidence>
<dbReference type="InterPro" id="IPR011054">
    <property type="entry name" value="Rudment_hybrid_motif"/>
</dbReference>
<comment type="cofactor">
    <cofactor evidence="1">
        <name>biotin</name>
        <dbReference type="ChEBI" id="CHEBI:57586"/>
    </cofactor>
</comment>
<keyword evidence="3" id="KW-0436">Ligase</keyword>
<keyword evidence="4 7" id="KW-0547">Nucleotide-binding</keyword>
<evidence type="ECO:0000256" key="7">
    <source>
        <dbReference type="PROSITE-ProRule" id="PRU00409"/>
    </source>
</evidence>
<comment type="caution">
    <text evidence="11">The sequence shown here is derived from an EMBL/GenBank/DDBJ whole genome shotgun (WGS) entry which is preliminary data.</text>
</comment>
<dbReference type="GO" id="GO:0005524">
    <property type="term" value="F:ATP binding"/>
    <property type="evidence" value="ECO:0007669"/>
    <property type="project" value="UniProtKB-UniRule"/>
</dbReference>
<evidence type="ECO:0000256" key="1">
    <source>
        <dbReference type="ARBA" id="ARBA00001953"/>
    </source>
</evidence>
<dbReference type="SUPFAM" id="SSF51246">
    <property type="entry name" value="Rudiment single hybrid motif"/>
    <property type="match status" value="1"/>
</dbReference>
<evidence type="ECO:0000259" key="8">
    <source>
        <dbReference type="PROSITE" id="PS50968"/>
    </source>
</evidence>
<dbReference type="InterPro" id="IPR005479">
    <property type="entry name" value="CPAse_ATP-bd"/>
</dbReference>
<name>A0A8H2KD62_9MICO</name>
<dbReference type="PANTHER" id="PTHR18866">
    <property type="entry name" value="CARBOXYLASE:PYRUVATE/ACETYL-COA/PROPIONYL-COA CARBOXYLASE"/>
    <property type="match status" value="1"/>
</dbReference>
<dbReference type="InterPro" id="IPR000089">
    <property type="entry name" value="Biotin_lipoyl"/>
</dbReference>
<dbReference type="SUPFAM" id="SSF56059">
    <property type="entry name" value="Glutathione synthetase ATP-binding domain-like"/>
    <property type="match status" value="1"/>
</dbReference>
<accession>A0A8H2KD62</accession>
<dbReference type="SUPFAM" id="SSF52440">
    <property type="entry name" value="PreATP-grasp domain"/>
    <property type="match status" value="1"/>
</dbReference>
<keyword evidence="5 7" id="KW-0067">ATP-binding</keyword>
<evidence type="ECO:0000259" key="10">
    <source>
        <dbReference type="PROSITE" id="PS50979"/>
    </source>
</evidence>
<evidence type="ECO:0000256" key="5">
    <source>
        <dbReference type="ARBA" id="ARBA00022840"/>
    </source>
</evidence>
<dbReference type="Pfam" id="PF02786">
    <property type="entry name" value="CPSase_L_D2"/>
    <property type="match status" value="1"/>
</dbReference>
<dbReference type="PROSITE" id="PS50979">
    <property type="entry name" value="BC"/>
    <property type="match status" value="1"/>
</dbReference>
<dbReference type="InterPro" id="IPR001882">
    <property type="entry name" value="Biotin_BS"/>
</dbReference>
<dbReference type="PROSITE" id="PS00188">
    <property type="entry name" value="BIOTIN"/>
    <property type="match status" value="1"/>
</dbReference>
<dbReference type="Gene3D" id="3.30.470.20">
    <property type="entry name" value="ATP-grasp fold, B domain"/>
    <property type="match status" value="1"/>
</dbReference>
<dbReference type="Proteomes" id="UP000316560">
    <property type="component" value="Unassembled WGS sequence"/>
</dbReference>
<dbReference type="PROSITE" id="PS00867">
    <property type="entry name" value="CPSASE_2"/>
    <property type="match status" value="1"/>
</dbReference>
<keyword evidence="6" id="KW-0092">Biotin</keyword>
<dbReference type="InterPro" id="IPR016185">
    <property type="entry name" value="PreATP-grasp_dom_sf"/>
</dbReference>
<evidence type="ECO:0000313" key="12">
    <source>
        <dbReference type="Proteomes" id="UP000316560"/>
    </source>
</evidence>
<dbReference type="CDD" id="cd06850">
    <property type="entry name" value="biotinyl_domain"/>
    <property type="match status" value="1"/>
</dbReference>
<evidence type="ECO:0000259" key="9">
    <source>
        <dbReference type="PROSITE" id="PS50975"/>
    </source>
</evidence>
<dbReference type="EMBL" id="VFRA01000001">
    <property type="protein sequence ID" value="TQO20986.1"/>
    <property type="molecule type" value="Genomic_DNA"/>
</dbReference>
<dbReference type="Pfam" id="PF00289">
    <property type="entry name" value="Biotin_carb_N"/>
    <property type="match status" value="1"/>
</dbReference>
<dbReference type="AlphaFoldDB" id="A0A8H2KD62"/>
<dbReference type="Pfam" id="PF00364">
    <property type="entry name" value="Biotin_lipoyl"/>
    <property type="match status" value="1"/>
</dbReference>
<dbReference type="Pfam" id="PF21139">
    <property type="entry name" value="BT_MCC_alpha"/>
    <property type="match status" value="1"/>
</dbReference>
<feature type="domain" description="ATP-grasp" evidence="9">
    <location>
        <begin position="117"/>
        <end position="316"/>
    </location>
</feature>
<dbReference type="InterPro" id="IPR011053">
    <property type="entry name" value="Single_hybrid_motif"/>
</dbReference>
<dbReference type="Gene3D" id="2.40.50.100">
    <property type="match status" value="1"/>
</dbReference>
<dbReference type="InterPro" id="IPR005481">
    <property type="entry name" value="BC-like_N"/>
</dbReference>
<dbReference type="Pfam" id="PF02785">
    <property type="entry name" value="Biotin_carb_C"/>
    <property type="match status" value="1"/>
</dbReference>
<sequence>MFSAVLVANRGEISCRITRTLHSMGIRSIAVYTEHDHDAKHVRVADAAVLIGSYLSVEEIVAAAHAIPSMNAEAIHPGYGFLSENAHLAEACAAAGVTFIGPGVDALTIMGDKIASKKHVTERGVAVIPGVAEPGMTNDDLVAAADEVGFPLLIKPSAGGGGKGMTIVREPAAVADALASARRVASAAFGDDTLFLERLVEKPRHIEVQVLADSHGTTIHLGERECSLQRRHQKIIEEAPSPLLDEATRQRIGEAACEVARSVNYVGAGTVEFLASDNSPDEFFFMEMNTRLQVEHPVTEMVTGIDLVEWQVRIAAGEKLTVEKPQLTGHSVEARIYSEDPANDFLPSAGRIIALYEADGAHSSSVHSDGLHSDGVHSDGVRAGSVRVDSSLVEGGTVSANYDPMLAKVISYGATRDEAFTALDRALADTVILGVTTNIEFLRALLARDDVRAGALDTGLIERALAEIEFAAPSPAVLAAAALSIHSDHWMSGSPWQQPSGWRVGKHRPARYRFECAGTVHEVLVAGPPSAAQVTVADQTTPARLTSTGIEWGTLSIPLTIARDSARAASDTSTIWVAQQGTSFSLIEQSRAESLATHRATLARVAGVVDPELRSPMPGTVVAVAVAHGDTVTAGQTVLTIEAMKMEHPVVATLDGVVDISLKPGDLVTRDQIVARIESPQASTEGETP</sequence>
<dbReference type="PANTHER" id="PTHR18866:SF33">
    <property type="entry name" value="METHYLCROTONOYL-COA CARBOXYLASE SUBUNIT ALPHA, MITOCHONDRIAL-RELATED"/>
    <property type="match status" value="1"/>
</dbReference>
<proteinExistence type="predicted"/>
<dbReference type="SUPFAM" id="SSF51230">
    <property type="entry name" value="Single hybrid motif"/>
    <property type="match status" value="1"/>
</dbReference>
<dbReference type="InterPro" id="IPR005482">
    <property type="entry name" value="Biotin_COase_C"/>
</dbReference>
<dbReference type="PROSITE" id="PS50975">
    <property type="entry name" value="ATP_GRASP"/>
    <property type="match status" value="1"/>
</dbReference>
<feature type="domain" description="Lipoyl-binding" evidence="8">
    <location>
        <begin position="605"/>
        <end position="678"/>
    </location>
</feature>
<dbReference type="InterPro" id="IPR048429">
    <property type="entry name" value="MCC_alpha_BT"/>
</dbReference>
<dbReference type="InterPro" id="IPR050856">
    <property type="entry name" value="Biotin_carboxylase_complex"/>
</dbReference>
<dbReference type="SMART" id="SM00878">
    <property type="entry name" value="Biotin_carb_C"/>
    <property type="match status" value="1"/>
</dbReference>
<evidence type="ECO:0000256" key="3">
    <source>
        <dbReference type="ARBA" id="ARBA00022598"/>
    </source>
</evidence>
<gene>
    <name evidence="11" type="ORF">FB472_2646</name>
</gene>
<keyword evidence="12" id="KW-1185">Reference proteome</keyword>
<dbReference type="PROSITE" id="PS00866">
    <property type="entry name" value="CPSASE_1"/>
    <property type="match status" value="1"/>
</dbReference>
<dbReference type="GO" id="GO:0004075">
    <property type="term" value="F:biotin carboxylase activity"/>
    <property type="evidence" value="ECO:0007669"/>
    <property type="project" value="UniProtKB-EC"/>
</dbReference>
<dbReference type="Gene3D" id="3.30.700.40">
    <property type="match status" value="1"/>
</dbReference>
<evidence type="ECO:0000313" key="11">
    <source>
        <dbReference type="EMBL" id="TQO20986.1"/>
    </source>
</evidence>
<dbReference type="PROSITE" id="PS50968">
    <property type="entry name" value="BIOTINYL_LIPOYL"/>
    <property type="match status" value="1"/>
</dbReference>
<evidence type="ECO:0000256" key="6">
    <source>
        <dbReference type="ARBA" id="ARBA00023267"/>
    </source>
</evidence>
<protein>
    <recommendedName>
        <fullName evidence="2">biotin carboxylase</fullName>
        <ecNumber evidence="2">6.3.4.14</ecNumber>
    </recommendedName>
</protein>
<dbReference type="EC" id="6.3.4.14" evidence="2"/>